<dbReference type="Pfam" id="PF12796">
    <property type="entry name" value="Ank_2"/>
    <property type="match status" value="3"/>
</dbReference>
<feature type="repeat" description="ANK" evidence="3">
    <location>
        <begin position="395"/>
        <end position="427"/>
    </location>
</feature>
<keyword evidence="1" id="KW-0677">Repeat</keyword>
<evidence type="ECO:0000256" key="1">
    <source>
        <dbReference type="ARBA" id="ARBA00022737"/>
    </source>
</evidence>
<dbReference type="RefSeq" id="WP_376892522.1">
    <property type="nucleotide sequence ID" value="NZ_JBHULS010000002.1"/>
</dbReference>
<dbReference type="PANTHER" id="PTHR24198">
    <property type="entry name" value="ANKYRIN REPEAT AND PROTEIN KINASE DOMAIN-CONTAINING PROTEIN"/>
    <property type="match status" value="1"/>
</dbReference>
<comment type="caution">
    <text evidence="4">The sequence shown here is derived from an EMBL/GenBank/DDBJ whole genome shotgun (WGS) entry which is preliminary data.</text>
</comment>
<proteinExistence type="predicted"/>
<dbReference type="Proteomes" id="UP001597472">
    <property type="component" value="Unassembled WGS sequence"/>
</dbReference>
<dbReference type="SMART" id="SM00248">
    <property type="entry name" value="ANK"/>
    <property type="match status" value="9"/>
</dbReference>
<evidence type="ECO:0000313" key="5">
    <source>
        <dbReference type="Proteomes" id="UP001597472"/>
    </source>
</evidence>
<evidence type="ECO:0000313" key="4">
    <source>
        <dbReference type="EMBL" id="MFD2551382.1"/>
    </source>
</evidence>
<dbReference type="InterPro" id="IPR002110">
    <property type="entry name" value="Ankyrin_rpt"/>
</dbReference>
<sequence>MTRNFRLFFTVGFLVFAGFAQENIFLQRNFWNASTSIQDVKAQLQAGHDISALNANKFDAVVYAILQNTPNKTIAYVQSQKGNDVNKLTHDGRTYLFWAAYKGNVALMNYFIQIGAKTHLTDDAGYTVLNFAAATGQTNTNVYEVCLNNGANLQTDLSPNGANALLLAAPFDTNFNLINYFVSKGVAITSTDYHGNGLFNYAAKTGNRTFLNALLKKDITGTSQAFIFAVSGTRNHKNNITFYKYLEGLGLDPNVVSPEGNTPLHILAKQPNTLDQIQYFINKGVPLTHVNNKGNTAFFNAVTYNSLPVISSLYSSQTDLTRVNKQGVSALALALEHNSYEVVAYLIKSGAPVGNKNQLIYDAMKSFNTKFQADFEKKMALLVAHGADINSAQANGNTVIHNAVMENNLDLLKWAMGFDVNINAKNEAGNTALHLAAMRSKNTDILKYLIAEGADTSLTTAFQETAFQLAQENELLTSTNADILFLK</sequence>
<dbReference type="PROSITE" id="PS50297">
    <property type="entry name" value="ANK_REP_REGION"/>
    <property type="match status" value="2"/>
</dbReference>
<dbReference type="Gene3D" id="1.25.40.20">
    <property type="entry name" value="Ankyrin repeat-containing domain"/>
    <property type="match status" value="3"/>
</dbReference>
<organism evidence="4 5">
    <name type="scientific">Bizionia sediminis</name>
    <dbReference type="NCBI Taxonomy" id="1737064"/>
    <lineage>
        <taxon>Bacteria</taxon>
        <taxon>Pseudomonadati</taxon>
        <taxon>Bacteroidota</taxon>
        <taxon>Flavobacteriia</taxon>
        <taxon>Flavobacteriales</taxon>
        <taxon>Flavobacteriaceae</taxon>
        <taxon>Bizionia</taxon>
    </lineage>
</organism>
<name>A0ABW5KUZ9_9FLAO</name>
<dbReference type="EMBL" id="JBHULS010000002">
    <property type="protein sequence ID" value="MFD2551382.1"/>
    <property type="molecule type" value="Genomic_DNA"/>
</dbReference>
<feature type="repeat" description="ANK" evidence="3">
    <location>
        <begin position="428"/>
        <end position="461"/>
    </location>
</feature>
<keyword evidence="2 3" id="KW-0040">ANK repeat</keyword>
<feature type="repeat" description="ANK" evidence="3">
    <location>
        <begin position="91"/>
        <end position="123"/>
    </location>
</feature>
<keyword evidence="5" id="KW-1185">Reference proteome</keyword>
<gene>
    <name evidence="4" type="ORF">ACFSQP_06085</name>
</gene>
<reference evidence="5" key="1">
    <citation type="journal article" date="2019" name="Int. J. Syst. Evol. Microbiol.">
        <title>The Global Catalogue of Microorganisms (GCM) 10K type strain sequencing project: providing services to taxonomists for standard genome sequencing and annotation.</title>
        <authorList>
            <consortium name="The Broad Institute Genomics Platform"/>
            <consortium name="The Broad Institute Genome Sequencing Center for Infectious Disease"/>
            <person name="Wu L."/>
            <person name="Ma J."/>
        </authorList>
    </citation>
    <scope>NUCLEOTIDE SEQUENCE [LARGE SCALE GENOMIC DNA]</scope>
    <source>
        <strain evidence="5">KCTC 42587</strain>
    </source>
</reference>
<dbReference type="InterPro" id="IPR036770">
    <property type="entry name" value="Ankyrin_rpt-contain_sf"/>
</dbReference>
<evidence type="ECO:0000256" key="2">
    <source>
        <dbReference type="ARBA" id="ARBA00023043"/>
    </source>
</evidence>
<evidence type="ECO:0000256" key="3">
    <source>
        <dbReference type="PROSITE-ProRule" id="PRU00023"/>
    </source>
</evidence>
<dbReference type="PROSITE" id="PS50088">
    <property type="entry name" value="ANK_REPEAT"/>
    <property type="match status" value="5"/>
</dbReference>
<protein>
    <submittedName>
        <fullName evidence="4">Ankyrin repeat domain-containing protein</fullName>
    </submittedName>
</protein>
<accession>A0ABW5KUZ9</accession>
<dbReference type="SUPFAM" id="SSF48403">
    <property type="entry name" value="Ankyrin repeat"/>
    <property type="match status" value="2"/>
</dbReference>
<feature type="repeat" description="ANK" evidence="3">
    <location>
        <begin position="259"/>
        <end position="292"/>
    </location>
</feature>
<feature type="repeat" description="ANK" evidence="3">
    <location>
        <begin position="326"/>
        <end position="358"/>
    </location>
</feature>
<dbReference type="PANTHER" id="PTHR24198:SF165">
    <property type="entry name" value="ANKYRIN REPEAT-CONTAINING PROTEIN-RELATED"/>
    <property type="match status" value="1"/>
</dbReference>